<dbReference type="Proteomes" id="UP000825729">
    <property type="component" value="Unassembled WGS sequence"/>
</dbReference>
<keyword evidence="1 6" id="KW-0812">Transmembrane</keyword>
<evidence type="ECO:0000313" key="7">
    <source>
        <dbReference type="EMBL" id="KAG9459154.1"/>
    </source>
</evidence>
<dbReference type="InterPro" id="IPR019013">
    <property type="entry name" value="Vma21"/>
</dbReference>
<feature type="transmembrane region" description="Helical" evidence="6">
    <location>
        <begin position="44"/>
        <end position="66"/>
    </location>
</feature>
<keyword evidence="5 6" id="KW-0968">Cytoplasmic vesicle</keyword>
<keyword evidence="2 6" id="KW-0256">Endoplasmic reticulum</keyword>
<dbReference type="GO" id="GO:0033116">
    <property type="term" value="C:endoplasmic reticulum-Golgi intermediate compartment membrane"/>
    <property type="evidence" value="ECO:0007669"/>
    <property type="project" value="UniProtKB-SubCell"/>
</dbReference>
<feature type="transmembrane region" description="Helical" evidence="6">
    <location>
        <begin position="7"/>
        <end position="24"/>
    </location>
</feature>
<dbReference type="GO" id="GO:0070072">
    <property type="term" value="P:vacuolar proton-transporting V-type ATPase complex assembly"/>
    <property type="evidence" value="ECO:0007669"/>
    <property type="project" value="UniProtKB-UniRule"/>
</dbReference>
<protein>
    <recommendedName>
        <fullName evidence="6">Vacuolar ATPase assembly integral membrane protein VMA21 homolog</fullName>
    </recommendedName>
</protein>
<accession>A0AAV7FF30</accession>
<name>A0AAV7FF30_ARIFI</name>
<dbReference type="PANTHER" id="PTHR31792:SF3">
    <property type="entry name" value="VACUOLAR ATPASE ASSEMBLY INTEGRAL MEMBRANE PROTEIN VMA21"/>
    <property type="match status" value="1"/>
</dbReference>
<evidence type="ECO:0000313" key="8">
    <source>
        <dbReference type="Proteomes" id="UP000825729"/>
    </source>
</evidence>
<reference evidence="7 8" key="1">
    <citation type="submission" date="2021-07" db="EMBL/GenBank/DDBJ databases">
        <title>The Aristolochia fimbriata genome: insights into angiosperm evolution, floral development and chemical biosynthesis.</title>
        <authorList>
            <person name="Jiao Y."/>
        </authorList>
    </citation>
    <scope>NUCLEOTIDE SEQUENCE [LARGE SCALE GENOMIC DNA]</scope>
    <source>
        <strain evidence="7">IBCAS-2021</strain>
        <tissue evidence="7">Leaf</tissue>
    </source>
</reference>
<dbReference type="EMBL" id="JAINDJ010000002">
    <property type="protein sequence ID" value="KAG9459154.1"/>
    <property type="molecule type" value="Genomic_DNA"/>
</dbReference>
<comment type="subcellular location">
    <subcellularLocation>
        <location evidence="6">Endoplasmic reticulum membrane</location>
        <topology evidence="6">Multi-pass membrane protein</topology>
    </subcellularLocation>
    <subcellularLocation>
        <location evidence="6">Endoplasmic reticulum-Golgi intermediate compartment membrane</location>
        <topology evidence="6">Multi-pass membrane protein</topology>
    </subcellularLocation>
    <subcellularLocation>
        <location evidence="6">Cytoplasmic vesicle</location>
        <location evidence="6">COPII-coated vesicle membrane</location>
        <topology evidence="6">Multi-pass membrane protein</topology>
    </subcellularLocation>
</comment>
<dbReference type="PANTHER" id="PTHR31792">
    <property type="entry name" value="VACUOLAR ATPASE ASSEMBLY INTEGRAL MEMBRANE PROTEIN VMA21"/>
    <property type="match status" value="1"/>
</dbReference>
<evidence type="ECO:0000256" key="2">
    <source>
        <dbReference type="ARBA" id="ARBA00022824"/>
    </source>
</evidence>
<comment type="function">
    <text evidence="6">Required for the assembly of the V0 complex of the vacuolar ATPase (V-ATPase) in the endoplasmic reticulum.</text>
</comment>
<organism evidence="7 8">
    <name type="scientific">Aristolochia fimbriata</name>
    <name type="common">White veined hardy Dutchman's pipe vine</name>
    <dbReference type="NCBI Taxonomy" id="158543"/>
    <lineage>
        <taxon>Eukaryota</taxon>
        <taxon>Viridiplantae</taxon>
        <taxon>Streptophyta</taxon>
        <taxon>Embryophyta</taxon>
        <taxon>Tracheophyta</taxon>
        <taxon>Spermatophyta</taxon>
        <taxon>Magnoliopsida</taxon>
        <taxon>Magnoliidae</taxon>
        <taxon>Piperales</taxon>
        <taxon>Aristolochiaceae</taxon>
        <taxon>Aristolochia</taxon>
    </lineage>
</organism>
<gene>
    <name evidence="7" type="ORF">H6P81_003662</name>
</gene>
<evidence type="ECO:0000256" key="6">
    <source>
        <dbReference type="HAMAP-Rule" id="MF_03058"/>
    </source>
</evidence>
<dbReference type="HAMAP" id="MF_03058">
    <property type="entry name" value="VMA21"/>
    <property type="match status" value="1"/>
</dbReference>
<comment type="similarity">
    <text evidence="6">Belongs to the VMA21 family.</text>
</comment>
<evidence type="ECO:0000256" key="5">
    <source>
        <dbReference type="ARBA" id="ARBA00023329"/>
    </source>
</evidence>
<evidence type="ECO:0000256" key="3">
    <source>
        <dbReference type="ARBA" id="ARBA00022989"/>
    </source>
</evidence>
<dbReference type="AlphaFoldDB" id="A0AAV7FF30"/>
<sequence length="107" mass="11857">MAAVIQKFFFVSAFMWIAPLAVMYGFNHQLIPGFNNLSPTQQTIWSGLVAVISVNLVIAFYIYMAIKEPSGPEHRPDPAFLAKARAGIQQFGTPKEDDSSPSHSKKE</sequence>
<keyword evidence="3 6" id="KW-1133">Transmembrane helix</keyword>
<dbReference type="Pfam" id="PF09446">
    <property type="entry name" value="VMA21"/>
    <property type="match status" value="1"/>
</dbReference>
<keyword evidence="4 6" id="KW-0472">Membrane</keyword>
<comment type="caution">
    <text evidence="7">The sequence shown here is derived from an EMBL/GenBank/DDBJ whole genome shotgun (WGS) entry which is preliminary data.</text>
</comment>
<evidence type="ECO:0000256" key="4">
    <source>
        <dbReference type="ARBA" id="ARBA00023136"/>
    </source>
</evidence>
<dbReference type="GO" id="GO:0012507">
    <property type="term" value="C:ER to Golgi transport vesicle membrane"/>
    <property type="evidence" value="ECO:0007669"/>
    <property type="project" value="UniProtKB-SubCell"/>
</dbReference>
<proteinExistence type="inferred from homology"/>
<evidence type="ECO:0000256" key="1">
    <source>
        <dbReference type="ARBA" id="ARBA00022692"/>
    </source>
</evidence>
<keyword evidence="8" id="KW-1185">Reference proteome</keyword>
<dbReference type="GO" id="GO:0005789">
    <property type="term" value="C:endoplasmic reticulum membrane"/>
    <property type="evidence" value="ECO:0007669"/>
    <property type="project" value="UniProtKB-SubCell"/>
</dbReference>